<evidence type="ECO:0000313" key="4">
    <source>
        <dbReference type="EMBL" id="VDK64935.1"/>
    </source>
</evidence>
<protein>
    <submittedName>
        <fullName evidence="4 6">Uncharacterized protein</fullName>
    </submittedName>
</protein>
<evidence type="ECO:0000256" key="1">
    <source>
        <dbReference type="ARBA" id="ARBA00022884"/>
    </source>
</evidence>
<organism evidence="6">
    <name type="scientific">Anisakis simplex</name>
    <name type="common">Herring worm</name>
    <dbReference type="NCBI Taxonomy" id="6269"/>
    <lineage>
        <taxon>Eukaryota</taxon>
        <taxon>Metazoa</taxon>
        <taxon>Ecdysozoa</taxon>
        <taxon>Nematoda</taxon>
        <taxon>Chromadorea</taxon>
        <taxon>Rhabditida</taxon>
        <taxon>Spirurina</taxon>
        <taxon>Ascaridomorpha</taxon>
        <taxon>Ascaridoidea</taxon>
        <taxon>Anisakidae</taxon>
        <taxon>Anisakis</taxon>
        <taxon>Anisakis simplex complex</taxon>
    </lineage>
</organism>
<feature type="region of interest" description="Disordered" evidence="3">
    <location>
        <begin position="309"/>
        <end position="341"/>
    </location>
</feature>
<reference evidence="4 5" key="2">
    <citation type="submission" date="2018-11" db="EMBL/GenBank/DDBJ databases">
        <authorList>
            <consortium name="Pathogen Informatics"/>
        </authorList>
    </citation>
    <scope>NUCLEOTIDE SEQUENCE [LARGE SCALE GENOMIC DNA]</scope>
</reference>
<sequence length="444" mass="50664">MSSSLPSDKQAKSEAISVRIHSFFCYRQESFVKKRQLEKQRQSLIAEALKNVDSPASKSKKIVFNSDSEDENQTTSQAPVESSSTTQNNSNIRLFENDGDEGEEDNVELSIKNRHFGPKGAKLMALEAKFGNDERFRMNEKFLDEDKTNEEEVDGEAMELAKEKKTEFEILSKVLGRTIRSTKLNENAVASSQKKAPFLRFDPDNPAHVKWLNEQQQLNHAKVFIFSNWFCLKHDNENNDQESSDDSVGEEDERNSVEQDESEETDEALATEGRKFIEGYYYDFDQSFAESLKNSLKIQKVEIGKDSVRKLDDEPEGETSLEKEEPGEPKRKHVKSSAQLPTDLSAATTSLDDGFCFFLRHTDPQIANSVQNFCRKQSVESIKKNWSNIRTSIVKIYKGQRKQALRQKKEEEKQAMRSINSAKNASKKIKLNNGKCNIPLKSPF</sequence>
<dbReference type="PANTHER" id="PTHR48029:SF1">
    <property type="entry name" value="NUCLEOLAR PROTEIN 8"/>
    <property type="match status" value="1"/>
</dbReference>
<keyword evidence="1" id="KW-0694">RNA-binding</keyword>
<dbReference type="WBParaSite" id="ASIM_0001907601-mRNA-1">
    <property type="protein sequence ID" value="ASIM_0001907601-mRNA-1"/>
    <property type="gene ID" value="ASIM_0001907601"/>
</dbReference>
<evidence type="ECO:0000313" key="5">
    <source>
        <dbReference type="Proteomes" id="UP000267096"/>
    </source>
</evidence>
<feature type="coiled-coil region" evidence="2">
    <location>
        <begin position="394"/>
        <end position="425"/>
    </location>
</feature>
<feature type="region of interest" description="Disordered" evidence="3">
    <location>
        <begin position="64"/>
        <end position="105"/>
    </location>
</feature>
<proteinExistence type="predicted"/>
<keyword evidence="2" id="KW-0175">Coiled coil</keyword>
<keyword evidence="5" id="KW-1185">Reference proteome</keyword>
<feature type="compositionally biased region" description="Polar residues" evidence="3">
    <location>
        <begin position="73"/>
        <end position="92"/>
    </location>
</feature>
<evidence type="ECO:0000313" key="6">
    <source>
        <dbReference type="WBParaSite" id="ASIM_0001907601-mRNA-1"/>
    </source>
</evidence>
<reference evidence="6" key="1">
    <citation type="submission" date="2017-02" db="UniProtKB">
        <authorList>
            <consortium name="WormBaseParasite"/>
        </authorList>
    </citation>
    <scope>IDENTIFICATION</scope>
</reference>
<dbReference type="OrthoDB" id="5877225at2759"/>
<evidence type="ECO:0000256" key="2">
    <source>
        <dbReference type="SAM" id="Coils"/>
    </source>
</evidence>
<feature type="compositionally biased region" description="Acidic residues" evidence="3">
    <location>
        <begin position="238"/>
        <end position="268"/>
    </location>
</feature>
<feature type="compositionally biased region" description="Basic and acidic residues" evidence="3">
    <location>
        <begin position="320"/>
        <end position="329"/>
    </location>
</feature>
<gene>
    <name evidence="4" type="ORF">ASIM_LOCUS18471</name>
</gene>
<dbReference type="GO" id="GO:0003723">
    <property type="term" value="F:RNA binding"/>
    <property type="evidence" value="ECO:0007669"/>
    <property type="project" value="UniProtKB-KW"/>
</dbReference>
<dbReference type="EMBL" id="UYRR01035565">
    <property type="protein sequence ID" value="VDK64935.1"/>
    <property type="molecule type" value="Genomic_DNA"/>
</dbReference>
<dbReference type="AlphaFoldDB" id="A0A0M3KDM3"/>
<feature type="region of interest" description="Disordered" evidence="3">
    <location>
        <begin position="237"/>
        <end position="268"/>
    </location>
</feature>
<dbReference type="Proteomes" id="UP000267096">
    <property type="component" value="Unassembled WGS sequence"/>
</dbReference>
<dbReference type="PANTHER" id="PTHR48029">
    <property type="entry name" value="NUCLEOLAR PROTEIN 8"/>
    <property type="match status" value="1"/>
</dbReference>
<name>A0A0M3KDM3_ANISI</name>
<evidence type="ECO:0000256" key="3">
    <source>
        <dbReference type="SAM" id="MobiDB-lite"/>
    </source>
</evidence>
<accession>A0A0M3KDM3</accession>